<dbReference type="EnsemblPlants" id="MELO3C006080.2.1">
    <property type="protein sequence ID" value="MELO3C006080.2.1"/>
    <property type="gene ID" value="MELO3C006080.2"/>
</dbReference>
<evidence type="ECO:0000313" key="2">
    <source>
        <dbReference type="EnsemblPlants" id="MELO3C006080.2.1"/>
    </source>
</evidence>
<protein>
    <submittedName>
        <fullName evidence="2">Uncharacterized protein</fullName>
    </submittedName>
</protein>
<keyword evidence="1" id="KW-0472">Membrane</keyword>
<sequence>MKQGFVISESGFAFINVIRFCCLLSVVIASLQIQGKSLFQRAELCWFLCSYVFEFCSTRIGTSPHNRRNPSNWEWMDGRFCI</sequence>
<feature type="transmembrane region" description="Helical" evidence="1">
    <location>
        <begin position="12"/>
        <end position="31"/>
    </location>
</feature>
<proteinExistence type="predicted"/>
<reference evidence="2" key="1">
    <citation type="submission" date="2023-03" db="UniProtKB">
        <authorList>
            <consortium name="EnsemblPlants"/>
        </authorList>
    </citation>
    <scope>IDENTIFICATION</scope>
</reference>
<name>A0A9I9CN52_CUCME</name>
<dbReference type="AlphaFoldDB" id="A0A9I9CN52"/>
<evidence type="ECO:0000256" key="1">
    <source>
        <dbReference type="SAM" id="Phobius"/>
    </source>
</evidence>
<keyword evidence="1" id="KW-1133">Transmembrane helix</keyword>
<dbReference type="Gramene" id="MELO3C006080.2.1">
    <property type="protein sequence ID" value="MELO3C006080.2.1"/>
    <property type="gene ID" value="MELO3C006080.2"/>
</dbReference>
<keyword evidence="1" id="KW-0812">Transmembrane</keyword>
<accession>A0A9I9CN52</accession>
<organism evidence="2">
    <name type="scientific">Cucumis melo</name>
    <name type="common">Muskmelon</name>
    <dbReference type="NCBI Taxonomy" id="3656"/>
    <lineage>
        <taxon>Eukaryota</taxon>
        <taxon>Viridiplantae</taxon>
        <taxon>Streptophyta</taxon>
        <taxon>Embryophyta</taxon>
        <taxon>Tracheophyta</taxon>
        <taxon>Spermatophyta</taxon>
        <taxon>Magnoliopsida</taxon>
        <taxon>eudicotyledons</taxon>
        <taxon>Gunneridae</taxon>
        <taxon>Pentapetalae</taxon>
        <taxon>rosids</taxon>
        <taxon>fabids</taxon>
        <taxon>Cucurbitales</taxon>
        <taxon>Cucurbitaceae</taxon>
        <taxon>Benincaseae</taxon>
        <taxon>Cucumis</taxon>
    </lineage>
</organism>